<dbReference type="EMBL" id="CCSD01000046">
    <property type="protein sequence ID" value="CDZ87909.1"/>
    <property type="molecule type" value="Genomic_DNA"/>
</dbReference>
<dbReference type="OrthoDB" id="9780430at2"/>
<dbReference type="PANTHER" id="PTHR42905">
    <property type="entry name" value="PHOSPHOENOLPYRUVATE CARBOXYLASE"/>
    <property type="match status" value="1"/>
</dbReference>
<protein>
    <submittedName>
        <fullName evidence="1">Putative lyase</fullName>
    </submittedName>
</protein>
<accession>A0A098BGT0</accession>
<dbReference type="Proteomes" id="UP000042997">
    <property type="component" value="Unassembled WGS sequence"/>
</dbReference>
<dbReference type="InterPro" id="IPR039556">
    <property type="entry name" value="ICL/PEPM"/>
</dbReference>
<dbReference type="AlphaFoldDB" id="A0A098BGT0"/>
<dbReference type="PANTHER" id="PTHR42905:SF16">
    <property type="entry name" value="CARBOXYPHOSPHONOENOLPYRUVATE PHOSPHONOMUTASE-LIKE PROTEIN (AFU_ORTHOLOGUE AFUA_5G07230)"/>
    <property type="match status" value="1"/>
</dbReference>
<reference evidence="1 2" key="1">
    <citation type="journal article" date="2014" name="Genome Announc.">
        <title>Draft Genome Sequence of Propane- and Butane-Oxidizing Actinobacterium Rhodococcus ruber IEGM 231.</title>
        <authorList>
            <person name="Ivshina I.B."/>
            <person name="Kuyukina M.S."/>
            <person name="Krivoruchko A.V."/>
            <person name="Barbe V."/>
            <person name="Fischer C."/>
        </authorList>
    </citation>
    <scope>NUCLEOTIDE SEQUENCE [LARGE SCALE GENOMIC DNA]</scope>
</reference>
<name>A0A098BGT0_9NOCA</name>
<keyword evidence="1" id="KW-0456">Lyase</keyword>
<organism evidence="1 2">
    <name type="scientific">Rhodococcus ruber</name>
    <dbReference type="NCBI Taxonomy" id="1830"/>
    <lineage>
        <taxon>Bacteria</taxon>
        <taxon>Bacillati</taxon>
        <taxon>Actinomycetota</taxon>
        <taxon>Actinomycetes</taxon>
        <taxon>Mycobacteriales</taxon>
        <taxon>Nocardiaceae</taxon>
        <taxon>Rhodococcus</taxon>
    </lineage>
</organism>
<dbReference type="Gene3D" id="3.20.20.60">
    <property type="entry name" value="Phosphoenolpyruvate-binding domains"/>
    <property type="match status" value="1"/>
</dbReference>
<proteinExistence type="predicted"/>
<dbReference type="InterPro" id="IPR040442">
    <property type="entry name" value="Pyrv_kinase-like_dom_sf"/>
</dbReference>
<dbReference type="InterPro" id="IPR015813">
    <property type="entry name" value="Pyrv/PenolPyrv_kinase-like_dom"/>
</dbReference>
<dbReference type="CDD" id="cd00377">
    <property type="entry name" value="ICL_PEPM"/>
    <property type="match status" value="1"/>
</dbReference>
<gene>
    <name evidence="1" type="ORF">RHRU231_360029</name>
</gene>
<dbReference type="Pfam" id="PF13714">
    <property type="entry name" value="PEP_mutase"/>
    <property type="match status" value="1"/>
</dbReference>
<sequence length="250" mass="26274">MTTLAEQAVALKSLHVPGDPVVLPTVWDAWSANLAVQAGFSALTMGSHPVADSVGKPDNEGMTFEELLTRVRQVTAAVDVPISVDVEAGYGEVPARIVEGLLGAGAVGLNIEDTVHSEGGRLREPAEHAEYVAGLRAAADAAGVHLVVNARTDLFVKKVGAESDRVDRAIDRLKLAADAGADVLYPVGFHSDETQRRLTSELPLPVNAIAHPAKNELASFAALGVGRISFGPLLQATLAERAGELLGRWR</sequence>
<evidence type="ECO:0000313" key="1">
    <source>
        <dbReference type="EMBL" id="CDZ87909.1"/>
    </source>
</evidence>
<dbReference type="SUPFAM" id="SSF51621">
    <property type="entry name" value="Phosphoenolpyruvate/pyruvate domain"/>
    <property type="match status" value="1"/>
</dbReference>
<dbReference type="eggNOG" id="COG2513">
    <property type="taxonomic scope" value="Bacteria"/>
</dbReference>
<dbReference type="GO" id="GO:0016829">
    <property type="term" value="F:lyase activity"/>
    <property type="evidence" value="ECO:0007669"/>
    <property type="project" value="UniProtKB-KW"/>
</dbReference>
<evidence type="ECO:0000313" key="2">
    <source>
        <dbReference type="Proteomes" id="UP000042997"/>
    </source>
</evidence>
<dbReference type="RefSeq" id="WP_017679764.1">
    <property type="nucleotide sequence ID" value="NZ_CP029146.1"/>
</dbReference>